<evidence type="ECO:0000313" key="2">
    <source>
        <dbReference type="Proteomes" id="UP001064048"/>
    </source>
</evidence>
<gene>
    <name evidence="1" type="ORF">MSG28_013995</name>
</gene>
<sequence length="329" mass="36989">MASSSASPGSSKPATIPRSQLKHLFFVVQGLGRTRRKYTYWTARNIASDPRIDFKRPTLLLAIGYLDSTSFPISAMFANEYEARGYNVILIDNQRFATVHYYLASRLMRPVGKLVSEVLVQLFHSGLDPSKLELLGFSLGGQTVSYIAKNFQLMTGRNISKITALEPSGPCFRSLNPDDRLDASDADFVEVIHTNIDGYGMAARMGHVDFYVNGGEYQPSELTMYPCATTCSHFRVLALWIAALKHPDKFLALKCDSIQQARDSECYERVPLETNVMGLRVDKNKPGIFYVSTNKGYPYYLGKKGLKAEYASWRRLSDINMGNETEFYT</sequence>
<accession>A0ACC0KA65</accession>
<proteinExistence type="predicted"/>
<protein>
    <submittedName>
        <fullName evidence="1">Uncharacterized protein</fullName>
    </submittedName>
</protein>
<comment type="caution">
    <text evidence="1">The sequence shown here is derived from an EMBL/GenBank/DDBJ whole genome shotgun (WGS) entry which is preliminary data.</text>
</comment>
<dbReference type="Proteomes" id="UP001064048">
    <property type="component" value="Chromosome 24"/>
</dbReference>
<name>A0ACC0KA65_CHOFU</name>
<organism evidence="1 2">
    <name type="scientific">Choristoneura fumiferana</name>
    <name type="common">Spruce budworm moth</name>
    <name type="synonym">Archips fumiferana</name>
    <dbReference type="NCBI Taxonomy" id="7141"/>
    <lineage>
        <taxon>Eukaryota</taxon>
        <taxon>Metazoa</taxon>
        <taxon>Ecdysozoa</taxon>
        <taxon>Arthropoda</taxon>
        <taxon>Hexapoda</taxon>
        <taxon>Insecta</taxon>
        <taxon>Pterygota</taxon>
        <taxon>Neoptera</taxon>
        <taxon>Endopterygota</taxon>
        <taxon>Lepidoptera</taxon>
        <taxon>Glossata</taxon>
        <taxon>Ditrysia</taxon>
        <taxon>Tortricoidea</taxon>
        <taxon>Tortricidae</taxon>
        <taxon>Tortricinae</taxon>
        <taxon>Choristoneura</taxon>
    </lineage>
</organism>
<dbReference type="EMBL" id="CM046124">
    <property type="protein sequence ID" value="KAI8433148.1"/>
    <property type="molecule type" value="Genomic_DNA"/>
</dbReference>
<reference evidence="1 2" key="1">
    <citation type="journal article" date="2022" name="Genome Biol. Evol.">
        <title>The Spruce Budworm Genome: Reconstructing the Evolutionary History of Antifreeze Proteins.</title>
        <authorList>
            <person name="Beliveau C."/>
            <person name="Gagne P."/>
            <person name="Picq S."/>
            <person name="Vernygora O."/>
            <person name="Keeling C.I."/>
            <person name="Pinkney K."/>
            <person name="Doucet D."/>
            <person name="Wen F."/>
            <person name="Johnston J.S."/>
            <person name="Maaroufi H."/>
            <person name="Boyle B."/>
            <person name="Laroche J."/>
            <person name="Dewar K."/>
            <person name="Juretic N."/>
            <person name="Blackburn G."/>
            <person name="Nisole A."/>
            <person name="Brunet B."/>
            <person name="Brandao M."/>
            <person name="Lumley L."/>
            <person name="Duan J."/>
            <person name="Quan G."/>
            <person name="Lucarotti C.J."/>
            <person name="Roe A.D."/>
            <person name="Sperling F.A.H."/>
            <person name="Levesque R.C."/>
            <person name="Cusson M."/>
        </authorList>
    </citation>
    <scope>NUCLEOTIDE SEQUENCE [LARGE SCALE GENOMIC DNA]</scope>
    <source>
        <strain evidence="1">Glfc:IPQL:Cfum</strain>
    </source>
</reference>
<evidence type="ECO:0000313" key="1">
    <source>
        <dbReference type="EMBL" id="KAI8433148.1"/>
    </source>
</evidence>
<keyword evidence="2" id="KW-1185">Reference proteome</keyword>